<reference evidence="1 2" key="1">
    <citation type="submission" date="2016-11" db="EMBL/GenBank/DDBJ databases">
        <authorList>
            <person name="Jaros S."/>
            <person name="Januszkiewicz K."/>
            <person name="Wedrychowicz H."/>
        </authorList>
    </citation>
    <scope>NUCLEOTIDE SEQUENCE [LARGE SCALE GENOMIC DNA]</scope>
    <source>
        <strain evidence="1 2">GAS138</strain>
    </source>
</reference>
<sequence length="100" mass="11163">MYRVLIDDNFHYQDESERVTHGVFATADEALAACRSIVDQSLTGAFEPGMSATDLYERYTLFGDDPFIVVLDPKDTPVAFSAWDYARERCAVIAHDPSPA</sequence>
<proteinExistence type="predicted"/>
<name>A0A1M5MQ28_9BRAD</name>
<evidence type="ECO:0000313" key="1">
    <source>
        <dbReference type="EMBL" id="SHG79307.1"/>
    </source>
</evidence>
<gene>
    <name evidence="1" type="ORF">SAMN05443248_2674</name>
</gene>
<organism evidence="1 2">
    <name type="scientific">Bradyrhizobium erythrophlei</name>
    <dbReference type="NCBI Taxonomy" id="1437360"/>
    <lineage>
        <taxon>Bacteria</taxon>
        <taxon>Pseudomonadati</taxon>
        <taxon>Pseudomonadota</taxon>
        <taxon>Alphaproteobacteria</taxon>
        <taxon>Hyphomicrobiales</taxon>
        <taxon>Nitrobacteraceae</taxon>
        <taxon>Bradyrhizobium</taxon>
    </lineage>
</organism>
<accession>A0A1M5MQ28</accession>
<protein>
    <submittedName>
        <fullName evidence="1">Uncharacterized protein</fullName>
    </submittedName>
</protein>
<dbReference type="Proteomes" id="UP000189796">
    <property type="component" value="Chromosome I"/>
</dbReference>
<evidence type="ECO:0000313" key="2">
    <source>
        <dbReference type="Proteomes" id="UP000189796"/>
    </source>
</evidence>
<dbReference type="EMBL" id="LT670817">
    <property type="protein sequence ID" value="SHG79307.1"/>
    <property type="molecule type" value="Genomic_DNA"/>
</dbReference>
<dbReference type="AlphaFoldDB" id="A0A1M5MQ28"/>